<sequence length="73" mass="8419">MKMKVSKRQNMHRADIVAALKKRKTSLSEIGRMHGKSIHTVKNALDKPYPNGEQWIADALGMQPSDIWPERYE</sequence>
<dbReference type="AlphaFoldDB" id="A0A5Y9PDK9"/>
<comment type="similarity">
    <text evidence="1">Belongs to the ner transcriptional regulatory family.</text>
</comment>
<evidence type="ECO:0000256" key="1">
    <source>
        <dbReference type="ARBA" id="ARBA00006157"/>
    </source>
</evidence>
<feature type="domain" description="Ner winged helix-turn-helix DNA-binding" evidence="5">
    <location>
        <begin position="11"/>
        <end position="73"/>
    </location>
</feature>
<dbReference type="InterPro" id="IPR038722">
    <property type="entry name" value="Ner_HTH_dom"/>
</dbReference>
<dbReference type="InterPro" id="IPR010982">
    <property type="entry name" value="Lambda_DNA-bd_dom_sf"/>
</dbReference>
<name>A0A5Y9PDK9_SALER</name>
<reference evidence="6" key="1">
    <citation type="submission" date="2019-09" db="EMBL/GenBank/DDBJ databases">
        <authorList>
            <consortium name="PulseNet: The National Subtyping Network for Foodborne Disease Surveillance"/>
            <person name="Tarr C.L."/>
            <person name="Trees E."/>
            <person name="Katz L.S."/>
            <person name="Carleton-Romer H.A."/>
            <person name="Stroika S."/>
            <person name="Kucerova Z."/>
            <person name="Roache K.F."/>
            <person name="Sabol A.L."/>
            <person name="Besser J."/>
            <person name="Gerner-Smidt P."/>
        </authorList>
    </citation>
    <scope>NUCLEOTIDE SEQUENCE</scope>
    <source>
        <strain evidence="6">PNUSAS081464</strain>
    </source>
</reference>
<dbReference type="EMBL" id="AAKCWO010000146">
    <property type="protein sequence ID" value="ECQ7791555.1"/>
    <property type="molecule type" value="Genomic_DNA"/>
</dbReference>
<accession>A0A5Y9PDK9</accession>
<dbReference type="Gene3D" id="1.10.260.40">
    <property type="entry name" value="lambda repressor-like DNA-binding domains"/>
    <property type="match status" value="1"/>
</dbReference>
<keyword evidence="2" id="KW-0805">Transcription regulation</keyword>
<evidence type="ECO:0000256" key="4">
    <source>
        <dbReference type="ARBA" id="ARBA00023163"/>
    </source>
</evidence>
<dbReference type="Pfam" id="PF13693">
    <property type="entry name" value="HTH_35"/>
    <property type="match status" value="1"/>
</dbReference>
<keyword evidence="3" id="KW-0238">DNA-binding</keyword>
<evidence type="ECO:0000256" key="3">
    <source>
        <dbReference type="ARBA" id="ARBA00023125"/>
    </source>
</evidence>
<organism evidence="6">
    <name type="scientific">Salmonella enterica</name>
    <name type="common">Salmonella choleraesuis</name>
    <dbReference type="NCBI Taxonomy" id="28901"/>
    <lineage>
        <taxon>Bacteria</taxon>
        <taxon>Pseudomonadati</taxon>
        <taxon>Pseudomonadota</taxon>
        <taxon>Gammaproteobacteria</taxon>
        <taxon>Enterobacterales</taxon>
        <taxon>Enterobacteriaceae</taxon>
        <taxon>Salmonella</taxon>
    </lineage>
</organism>
<proteinExistence type="inferred from homology"/>
<dbReference type="GO" id="GO:0003677">
    <property type="term" value="F:DNA binding"/>
    <property type="evidence" value="ECO:0007669"/>
    <property type="project" value="UniProtKB-KW"/>
</dbReference>
<keyword evidence="4" id="KW-0804">Transcription</keyword>
<protein>
    <submittedName>
        <fullName evidence="6">Transcriptional regulator</fullName>
    </submittedName>
</protein>
<evidence type="ECO:0000313" key="6">
    <source>
        <dbReference type="EMBL" id="ECQ7791555.1"/>
    </source>
</evidence>
<gene>
    <name evidence="6" type="ORF">F0Z93_23665</name>
</gene>
<dbReference type="SUPFAM" id="SSF47413">
    <property type="entry name" value="lambda repressor-like DNA-binding domains"/>
    <property type="match status" value="1"/>
</dbReference>
<evidence type="ECO:0000256" key="2">
    <source>
        <dbReference type="ARBA" id="ARBA00023015"/>
    </source>
</evidence>
<comment type="caution">
    <text evidence="6">The sequence shown here is derived from an EMBL/GenBank/DDBJ whole genome shotgun (WGS) entry which is preliminary data.</text>
</comment>
<evidence type="ECO:0000259" key="5">
    <source>
        <dbReference type="Pfam" id="PF13693"/>
    </source>
</evidence>